<name>A0AAV4MTZ8_CAEEX</name>
<proteinExistence type="predicted"/>
<evidence type="ECO:0000313" key="3">
    <source>
        <dbReference type="Proteomes" id="UP001054945"/>
    </source>
</evidence>
<protein>
    <recommendedName>
        <fullName evidence="4">Secreted protein</fullName>
    </recommendedName>
</protein>
<dbReference type="Proteomes" id="UP001054945">
    <property type="component" value="Unassembled WGS sequence"/>
</dbReference>
<feature type="signal peptide" evidence="1">
    <location>
        <begin position="1"/>
        <end position="20"/>
    </location>
</feature>
<feature type="chain" id="PRO_5043752749" description="Secreted protein" evidence="1">
    <location>
        <begin position="21"/>
        <end position="130"/>
    </location>
</feature>
<accession>A0AAV4MTZ8</accession>
<gene>
    <name evidence="2" type="ORF">CEXT_495931</name>
</gene>
<evidence type="ECO:0000256" key="1">
    <source>
        <dbReference type="SAM" id="SignalP"/>
    </source>
</evidence>
<sequence>MENAFHFLLLALCLANRKTATTPFQEFSERRPRKYPFSDFSLFSTPITCGRASLAVFTTQRGRVSRSFRTKYCRGRGRNAEITVSGKVTFRILFADYRCDGIVLFWGWRKDFKISYEMWLKLKVLSVALK</sequence>
<keyword evidence="1" id="KW-0732">Signal</keyword>
<comment type="caution">
    <text evidence="2">The sequence shown here is derived from an EMBL/GenBank/DDBJ whole genome shotgun (WGS) entry which is preliminary data.</text>
</comment>
<organism evidence="2 3">
    <name type="scientific">Caerostris extrusa</name>
    <name type="common">Bark spider</name>
    <name type="synonym">Caerostris bankana</name>
    <dbReference type="NCBI Taxonomy" id="172846"/>
    <lineage>
        <taxon>Eukaryota</taxon>
        <taxon>Metazoa</taxon>
        <taxon>Ecdysozoa</taxon>
        <taxon>Arthropoda</taxon>
        <taxon>Chelicerata</taxon>
        <taxon>Arachnida</taxon>
        <taxon>Araneae</taxon>
        <taxon>Araneomorphae</taxon>
        <taxon>Entelegynae</taxon>
        <taxon>Araneoidea</taxon>
        <taxon>Araneidae</taxon>
        <taxon>Caerostris</taxon>
    </lineage>
</organism>
<keyword evidence="3" id="KW-1185">Reference proteome</keyword>
<dbReference type="EMBL" id="BPLR01020103">
    <property type="protein sequence ID" value="GIX74861.1"/>
    <property type="molecule type" value="Genomic_DNA"/>
</dbReference>
<dbReference type="AlphaFoldDB" id="A0AAV4MTZ8"/>
<reference evidence="2 3" key="1">
    <citation type="submission" date="2021-06" db="EMBL/GenBank/DDBJ databases">
        <title>Caerostris extrusa draft genome.</title>
        <authorList>
            <person name="Kono N."/>
            <person name="Arakawa K."/>
        </authorList>
    </citation>
    <scope>NUCLEOTIDE SEQUENCE [LARGE SCALE GENOMIC DNA]</scope>
</reference>
<evidence type="ECO:0000313" key="2">
    <source>
        <dbReference type="EMBL" id="GIX74861.1"/>
    </source>
</evidence>
<evidence type="ECO:0008006" key="4">
    <source>
        <dbReference type="Google" id="ProtNLM"/>
    </source>
</evidence>